<dbReference type="InterPro" id="IPR018357">
    <property type="entry name" value="Hexapep_transf_CS"/>
</dbReference>
<proteinExistence type="inferred from homology"/>
<gene>
    <name evidence="4" type="ORF">HLQ16_17150</name>
</gene>
<dbReference type="InterPro" id="IPR011004">
    <property type="entry name" value="Trimer_LpxA-like_sf"/>
</dbReference>
<keyword evidence="3" id="KW-0677">Repeat</keyword>
<evidence type="ECO:0000313" key="5">
    <source>
        <dbReference type="Proteomes" id="UP000531659"/>
    </source>
</evidence>
<dbReference type="GO" id="GO:0008374">
    <property type="term" value="F:O-acyltransferase activity"/>
    <property type="evidence" value="ECO:0007669"/>
    <property type="project" value="TreeGrafter"/>
</dbReference>
<accession>A0A7Y3SYE4</accession>
<protein>
    <submittedName>
        <fullName evidence="4">Sugar O-acetyltransferase</fullName>
    </submittedName>
</protein>
<dbReference type="PROSITE" id="PS00101">
    <property type="entry name" value="HEXAPEP_TRANSFERASES"/>
    <property type="match status" value="1"/>
</dbReference>
<dbReference type="Gene3D" id="2.160.10.10">
    <property type="entry name" value="Hexapeptide repeat proteins"/>
    <property type="match status" value="1"/>
</dbReference>
<evidence type="ECO:0000256" key="2">
    <source>
        <dbReference type="ARBA" id="ARBA00022679"/>
    </source>
</evidence>
<organism evidence="4 5">
    <name type="scientific">Clostridium estertheticum</name>
    <dbReference type="NCBI Taxonomy" id="238834"/>
    <lineage>
        <taxon>Bacteria</taxon>
        <taxon>Bacillati</taxon>
        <taxon>Bacillota</taxon>
        <taxon>Clostridia</taxon>
        <taxon>Eubacteriales</taxon>
        <taxon>Clostridiaceae</taxon>
        <taxon>Clostridium</taxon>
    </lineage>
</organism>
<name>A0A7Y3SYE4_9CLOT</name>
<dbReference type="Proteomes" id="UP000531659">
    <property type="component" value="Unassembled WGS sequence"/>
</dbReference>
<dbReference type="InterPro" id="IPR051159">
    <property type="entry name" value="Hexapeptide_acetyltransf"/>
</dbReference>
<evidence type="ECO:0000256" key="3">
    <source>
        <dbReference type="ARBA" id="ARBA00022737"/>
    </source>
</evidence>
<dbReference type="AlphaFoldDB" id="A0A7Y3SYE4"/>
<evidence type="ECO:0000313" key="4">
    <source>
        <dbReference type="EMBL" id="NNU77661.1"/>
    </source>
</evidence>
<dbReference type="SUPFAM" id="SSF51161">
    <property type="entry name" value="Trimeric LpxA-like enzymes"/>
    <property type="match status" value="1"/>
</dbReference>
<keyword evidence="2 4" id="KW-0808">Transferase</keyword>
<dbReference type="PANTHER" id="PTHR23416">
    <property type="entry name" value="SIALIC ACID SYNTHASE-RELATED"/>
    <property type="match status" value="1"/>
</dbReference>
<dbReference type="InterPro" id="IPR001451">
    <property type="entry name" value="Hexapep"/>
</dbReference>
<dbReference type="EMBL" id="JABEYB010000014">
    <property type="protein sequence ID" value="NNU77661.1"/>
    <property type="molecule type" value="Genomic_DNA"/>
</dbReference>
<comment type="caution">
    <text evidence="4">The sequence shown here is derived from an EMBL/GenBank/DDBJ whole genome shotgun (WGS) entry which is preliminary data.</text>
</comment>
<evidence type="ECO:0000256" key="1">
    <source>
        <dbReference type="ARBA" id="ARBA00007274"/>
    </source>
</evidence>
<dbReference type="PANTHER" id="PTHR23416:SF23">
    <property type="entry name" value="ACETYLTRANSFERASE C18B11.09C-RELATED"/>
    <property type="match status" value="1"/>
</dbReference>
<dbReference type="RefSeq" id="WP_171298295.1">
    <property type="nucleotide sequence ID" value="NZ_CP087098.1"/>
</dbReference>
<reference evidence="4 5" key="1">
    <citation type="submission" date="2020-05" db="EMBL/GenBank/DDBJ databases">
        <title>Complete genome of Clostridium estertheticum subspecies estertheticum, isolated from Vacuum packed lamb meat from New Zealand imported to Switzerland.</title>
        <authorList>
            <person name="Wambui J."/>
            <person name="Stevens M.J.A."/>
            <person name="Stephan R."/>
        </authorList>
    </citation>
    <scope>NUCLEOTIDE SEQUENCE [LARGE SCALE GENOMIC DNA]</scope>
    <source>
        <strain evidence="4 5">CEST001</strain>
    </source>
</reference>
<comment type="similarity">
    <text evidence="1">Belongs to the transferase hexapeptide repeat family.</text>
</comment>
<dbReference type="Pfam" id="PF00132">
    <property type="entry name" value="Hexapep"/>
    <property type="match status" value="1"/>
</dbReference>
<sequence>MDINDLLAHLNRGEVVEGGSELHQVMIDASQEALKLTAELNGQYNTPQEVRELFSLLIGKPVDATFAMFPPFYTDCGKNICVGMNVFINSGCRFQDQGGIIIGDGVLIGHNVMLATLNHDIDPRKRSNMHPAPIVIGRNVWIGANATVVAGVTIGDGAIIAAGAVVTKDVPSNVIVGGVPAKIIREIETSQE</sequence>